<dbReference type="OrthoDB" id="9812260at2"/>
<dbReference type="PROSITE" id="PS50887">
    <property type="entry name" value="GGDEF"/>
    <property type="match status" value="1"/>
</dbReference>
<keyword evidence="8" id="KW-1185">Reference proteome</keyword>
<evidence type="ECO:0000256" key="1">
    <source>
        <dbReference type="ARBA" id="ARBA00001946"/>
    </source>
</evidence>
<dbReference type="NCBIfam" id="TIGR00254">
    <property type="entry name" value="GGDEF"/>
    <property type="match status" value="1"/>
</dbReference>
<dbReference type="GO" id="GO:1902201">
    <property type="term" value="P:negative regulation of bacterial-type flagellum-dependent cell motility"/>
    <property type="evidence" value="ECO:0007669"/>
    <property type="project" value="TreeGrafter"/>
</dbReference>
<dbReference type="EC" id="2.7.7.65" evidence="3"/>
<feature type="transmembrane region" description="Helical" evidence="5">
    <location>
        <begin position="118"/>
        <end position="137"/>
    </location>
</feature>
<proteinExistence type="predicted"/>
<evidence type="ECO:0000259" key="6">
    <source>
        <dbReference type="PROSITE" id="PS50887"/>
    </source>
</evidence>
<sequence>MALDVATLFICELYVLLFLIVITAFAWSGAQYDKVLGFNCISLIVSVIAVWLSSLRSEGLLFWSVAVGNICVLLAYGLLLSAFRAFRGARCGYDWTLGMVLWGVLCLFPWFWNSMHNRILVSCLMCIIYTAAMIRELHRARAMLPVTFWPARLLLWIHLLFSVLRALLDGGIPSPLYGAIGGSTFSVYVILESILIVIGMSFTLMAMVNERTLIKYKQASLLDPLTGVWNRRALFEKADQLANPASASREITVMLFDLDHFKSINDRYGHYHGDQVLIDFCHKVVTELPADSFFARLGGEEFAAIVLCDEKVGMETAERIRQTIEASRPQQVHYSVSIGVASSTYGPVRVDTLIAEADDALYQAKAGGRNQIKVYRPDEQRLQTLPVAG</sequence>
<dbReference type="FunFam" id="3.30.70.270:FF:000001">
    <property type="entry name" value="Diguanylate cyclase domain protein"/>
    <property type="match status" value="1"/>
</dbReference>
<feature type="transmembrane region" description="Helical" evidence="5">
    <location>
        <begin position="149"/>
        <end position="168"/>
    </location>
</feature>
<dbReference type="AlphaFoldDB" id="A0A2S9I7W3"/>
<dbReference type="InterPro" id="IPR000160">
    <property type="entry name" value="GGDEF_dom"/>
</dbReference>
<dbReference type="GO" id="GO:0052621">
    <property type="term" value="F:diguanylate cyclase activity"/>
    <property type="evidence" value="ECO:0007669"/>
    <property type="project" value="UniProtKB-EC"/>
</dbReference>
<dbReference type="Proteomes" id="UP000239181">
    <property type="component" value="Unassembled WGS sequence"/>
</dbReference>
<evidence type="ECO:0000256" key="3">
    <source>
        <dbReference type="ARBA" id="ARBA00012528"/>
    </source>
</evidence>
<feature type="transmembrane region" description="Helical" evidence="5">
    <location>
        <begin position="95"/>
        <end position="112"/>
    </location>
</feature>
<protein>
    <recommendedName>
        <fullName evidence="3">diguanylate cyclase</fullName>
        <ecNumber evidence="3">2.7.7.65</ecNumber>
    </recommendedName>
</protein>
<dbReference type="PANTHER" id="PTHR45138">
    <property type="entry name" value="REGULATORY COMPONENTS OF SENSORY TRANSDUCTION SYSTEM"/>
    <property type="match status" value="1"/>
</dbReference>
<gene>
    <name evidence="7" type="ORF">CQW29_19205</name>
</gene>
<organism evidence="7 8">
    <name type="scientific">Pantoea coffeiphila</name>
    <dbReference type="NCBI Taxonomy" id="1465635"/>
    <lineage>
        <taxon>Bacteria</taxon>
        <taxon>Pseudomonadati</taxon>
        <taxon>Pseudomonadota</taxon>
        <taxon>Gammaproteobacteria</taxon>
        <taxon>Enterobacterales</taxon>
        <taxon>Erwiniaceae</taxon>
        <taxon>Pantoea</taxon>
    </lineage>
</organism>
<feature type="transmembrane region" description="Helical" evidence="5">
    <location>
        <begin position="6"/>
        <end position="28"/>
    </location>
</feature>
<comment type="pathway">
    <text evidence="2">Purine metabolism; 3',5'-cyclic di-GMP biosynthesis.</text>
</comment>
<comment type="caution">
    <text evidence="7">The sequence shown here is derived from an EMBL/GenBank/DDBJ whole genome shotgun (WGS) entry which is preliminary data.</text>
</comment>
<name>A0A2S9I7W3_9GAMM</name>
<evidence type="ECO:0000313" key="7">
    <source>
        <dbReference type="EMBL" id="PRD13871.1"/>
    </source>
</evidence>
<evidence type="ECO:0000256" key="5">
    <source>
        <dbReference type="SAM" id="Phobius"/>
    </source>
</evidence>
<dbReference type="PANTHER" id="PTHR45138:SF9">
    <property type="entry name" value="DIGUANYLATE CYCLASE DGCM-RELATED"/>
    <property type="match status" value="1"/>
</dbReference>
<dbReference type="Pfam" id="PF00990">
    <property type="entry name" value="GGDEF"/>
    <property type="match status" value="1"/>
</dbReference>
<dbReference type="GO" id="GO:0043709">
    <property type="term" value="P:cell adhesion involved in single-species biofilm formation"/>
    <property type="evidence" value="ECO:0007669"/>
    <property type="project" value="TreeGrafter"/>
</dbReference>
<feature type="transmembrane region" description="Helical" evidence="5">
    <location>
        <begin position="60"/>
        <end position="83"/>
    </location>
</feature>
<dbReference type="InterPro" id="IPR029787">
    <property type="entry name" value="Nucleotide_cyclase"/>
</dbReference>
<dbReference type="InterPro" id="IPR050469">
    <property type="entry name" value="Diguanylate_Cyclase"/>
</dbReference>
<dbReference type="SUPFAM" id="SSF55073">
    <property type="entry name" value="Nucleotide cyclase"/>
    <property type="match status" value="1"/>
</dbReference>
<evidence type="ECO:0000256" key="4">
    <source>
        <dbReference type="ARBA" id="ARBA00034247"/>
    </source>
</evidence>
<feature type="domain" description="GGDEF" evidence="6">
    <location>
        <begin position="249"/>
        <end position="377"/>
    </location>
</feature>
<dbReference type="InterPro" id="IPR043128">
    <property type="entry name" value="Rev_trsase/Diguanyl_cyclase"/>
</dbReference>
<dbReference type="RefSeq" id="WP_105594346.1">
    <property type="nucleotide sequence ID" value="NZ_PDET01000015.1"/>
</dbReference>
<dbReference type="CDD" id="cd01949">
    <property type="entry name" value="GGDEF"/>
    <property type="match status" value="1"/>
</dbReference>
<dbReference type="SMART" id="SM00267">
    <property type="entry name" value="GGDEF"/>
    <property type="match status" value="1"/>
</dbReference>
<feature type="transmembrane region" description="Helical" evidence="5">
    <location>
        <begin position="35"/>
        <end position="54"/>
    </location>
</feature>
<accession>A0A2S9I7W3</accession>
<evidence type="ECO:0000256" key="2">
    <source>
        <dbReference type="ARBA" id="ARBA00004665"/>
    </source>
</evidence>
<dbReference type="GO" id="GO:0005886">
    <property type="term" value="C:plasma membrane"/>
    <property type="evidence" value="ECO:0007669"/>
    <property type="project" value="TreeGrafter"/>
</dbReference>
<reference evidence="7 8" key="1">
    <citation type="submission" date="2017-10" db="EMBL/GenBank/DDBJ databases">
        <title>Draft genome of two endophytic bacteria isolated from 'guarana' Paullinia cupana (Mart.) Ducke.</title>
        <authorList>
            <person name="Siqueira K.A."/>
            <person name="Liotti R.G."/>
            <person name="Mendes T.A."/>
            <person name="Soares M.A."/>
        </authorList>
    </citation>
    <scope>NUCLEOTIDE SEQUENCE [LARGE SCALE GENOMIC DNA]</scope>
    <source>
        <strain evidence="7 8">342</strain>
    </source>
</reference>
<comment type="cofactor">
    <cofactor evidence="1">
        <name>Mg(2+)</name>
        <dbReference type="ChEBI" id="CHEBI:18420"/>
    </cofactor>
</comment>
<keyword evidence="5" id="KW-1133">Transmembrane helix</keyword>
<feature type="transmembrane region" description="Helical" evidence="5">
    <location>
        <begin position="188"/>
        <end position="208"/>
    </location>
</feature>
<dbReference type="EMBL" id="PDET01000015">
    <property type="protein sequence ID" value="PRD13871.1"/>
    <property type="molecule type" value="Genomic_DNA"/>
</dbReference>
<evidence type="ECO:0000313" key="8">
    <source>
        <dbReference type="Proteomes" id="UP000239181"/>
    </source>
</evidence>
<dbReference type="Gene3D" id="3.30.70.270">
    <property type="match status" value="1"/>
</dbReference>
<comment type="catalytic activity">
    <reaction evidence="4">
        <text>2 GTP = 3',3'-c-di-GMP + 2 diphosphate</text>
        <dbReference type="Rhea" id="RHEA:24898"/>
        <dbReference type="ChEBI" id="CHEBI:33019"/>
        <dbReference type="ChEBI" id="CHEBI:37565"/>
        <dbReference type="ChEBI" id="CHEBI:58805"/>
        <dbReference type="EC" id="2.7.7.65"/>
    </reaction>
</comment>
<keyword evidence="5" id="KW-0472">Membrane</keyword>
<keyword evidence="5" id="KW-0812">Transmembrane</keyword>